<dbReference type="OrthoDB" id="8179045at2759"/>
<organism evidence="3">
    <name type="scientific">Ceratitis capitata</name>
    <name type="common">Mediterranean fruit fly</name>
    <name type="synonym">Tephritis capitata</name>
    <dbReference type="NCBI Taxonomy" id="7213"/>
    <lineage>
        <taxon>Eukaryota</taxon>
        <taxon>Metazoa</taxon>
        <taxon>Ecdysozoa</taxon>
        <taxon>Arthropoda</taxon>
        <taxon>Hexapoda</taxon>
        <taxon>Insecta</taxon>
        <taxon>Pterygota</taxon>
        <taxon>Neoptera</taxon>
        <taxon>Endopterygota</taxon>
        <taxon>Diptera</taxon>
        <taxon>Brachycera</taxon>
        <taxon>Muscomorpha</taxon>
        <taxon>Tephritoidea</taxon>
        <taxon>Tephritidae</taxon>
        <taxon>Ceratitis</taxon>
        <taxon>Ceratitis</taxon>
    </lineage>
</organism>
<dbReference type="InterPro" id="IPR002557">
    <property type="entry name" value="Chitin-bd_dom"/>
</dbReference>
<dbReference type="InterPro" id="IPR036508">
    <property type="entry name" value="Chitin-bd_dom_sf"/>
</dbReference>
<reference evidence="3" key="1">
    <citation type="submission" date="2013-07" db="EMBL/GenBank/DDBJ databases">
        <authorList>
            <person name="Geib S."/>
        </authorList>
    </citation>
    <scope>NUCLEOTIDE SEQUENCE</scope>
</reference>
<feature type="domain" description="Chitin-binding type-2" evidence="2">
    <location>
        <begin position="194"/>
        <end position="259"/>
    </location>
</feature>
<dbReference type="SMART" id="SM00494">
    <property type="entry name" value="ChtBD2"/>
    <property type="match status" value="1"/>
</dbReference>
<evidence type="ECO:0000313" key="3">
    <source>
        <dbReference type="EMBL" id="JAC04286.1"/>
    </source>
</evidence>
<reference evidence="3" key="2">
    <citation type="journal article" date="2014" name="BMC Genomics">
        <title>A genomic perspective to assessing quality of mass-reared SIT flies used in Mediterranean fruit fly (Ceratitis capitata) eradication in California.</title>
        <authorList>
            <person name="Calla B."/>
            <person name="Hall B."/>
            <person name="Hou S."/>
            <person name="Geib S.M."/>
        </authorList>
    </citation>
    <scope>NUCLEOTIDE SEQUENCE</scope>
</reference>
<dbReference type="EMBL" id="GAMC01002270">
    <property type="protein sequence ID" value="JAC04286.1"/>
    <property type="molecule type" value="mRNA"/>
</dbReference>
<name>W8BSE0_CERCA</name>
<keyword evidence="1" id="KW-0732">Signal</keyword>
<dbReference type="PROSITE" id="PS50940">
    <property type="entry name" value="CHIT_BIND_II"/>
    <property type="match status" value="1"/>
</dbReference>
<protein>
    <recommendedName>
        <fullName evidence="2">Chitin-binding type-2 domain-containing protein</fullName>
    </recommendedName>
</protein>
<evidence type="ECO:0000256" key="1">
    <source>
        <dbReference type="SAM" id="SignalP"/>
    </source>
</evidence>
<dbReference type="AlphaFoldDB" id="W8BSE0"/>
<accession>W8BSE0</accession>
<feature type="signal peptide" evidence="1">
    <location>
        <begin position="1"/>
        <end position="20"/>
    </location>
</feature>
<dbReference type="GO" id="GO:0008061">
    <property type="term" value="F:chitin binding"/>
    <property type="evidence" value="ECO:0007669"/>
    <property type="project" value="InterPro"/>
</dbReference>
<dbReference type="GO" id="GO:0005576">
    <property type="term" value="C:extracellular region"/>
    <property type="evidence" value="ECO:0007669"/>
    <property type="project" value="InterPro"/>
</dbReference>
<evidence type="ECO:0000259" key="2">
    <source>
        <dbReference type="PROSITE" id="PS50940"/>
    </source>
</evidence>
<feature type="chain" id="PRO_5004908542" description="Chitin-binding type-2 domain-containing protein" evidence="1">
    <location>
        <begin position="21"/>
        <end position="259"/>
    </location>
</feature>
<proteinExistence type="evidence at transcript level"/>
<dbReference type="Gene3D" id="2.170.140.10">
    <property type="entry name" value="Chitin binding domain"/>
    <property type="match status" value="1"/>
</dbReference>
<dbReference type="SUPFAM" id="SSF57625">
    <property type="entry name" value="Invertebrate chitin-binding proteins"/>
    <property type="match status" value="1"/>
</dbReference>
<dbReference type="Pfam" id="PF01607">
    <property type="entry name" value="CBM_14"/>
    <property type="match status" value="1"/>
</dbReference>
<sequence>MWKASFAVLLVLIAARQINGDCNVCNTNNGAACTSNTTFQLCFNGVAQGVNYSCPNAGDVCTNLGQICLDPESNTAVEADCGNTEQCGRCTDVTNYAYACTSHTTFVMCSGNLPTNVTSTCPQGFVCLTSRANAGVSPCVNQCLKDVKDMCDIEAADSSVTDSTTITTVTTASTATTVTDSSSASTGTTLSPEDAVCAGTTLVGRYPYPNDTVCRTYVYCSINLSTGVLYGRPLSCPGVTYFNPSINRCQAAVPTGCVA</sequence>